<dbReference type="Proteomes" id="UP000279909">
    <property type="component" value="Unassembled WGS sequence"/>
</dbReference>
<dbReference type="OrthoDB" id="2706506at2"/>
<keyword evidence="2" id="KW-1185">Reference proteome</keyword>
<dbReference type="EMBL" id="RHLQ01000090">
    <property type="protein sequence ID" value="RNC95392.1"/>
    <property type="molecule type" value="Genomic_DNA"/>
</dbReference>
<sequence>MIVIDTTIYVSVVNQSYSYYPLGLPCEFKLKMDSDKARIFERLFMQMDSLEFDNIVRAHLPYLPYHLDESNDEIDNRLKKIYALIHEFGDDYTKQFVEQLPYFH</sequence>
<gene>
    <name evidence="1" type="ORF">EC501_18100</name>
</gene>
<evidence type="ECO:0000313" key="2">
    <source>
        <dbReference type="Proteomes" id="UP000279909"/>
    </source>
</evidence>
<dbReference type="AlphaFoldDB" id="A0A3M8GYR8"/>
<reference evidence="1 2" key="1">
    <citation type="journal article" date="2014" name="Int. J. Syst. Evol. Microbiol.">
        <title>Lysinibacillus halotolerans sp. nov., isolated from saline-alkaline soil.</title>
        <authorList>
            <person name="Kong D."/>
            <person name="Wang Y."/>
            <person name="Zhao B."/>
            <person name="Li Y."/>
            <person name="Song J."/>
            <person name="Zhai Y."/>
            <person name="Zhang C."/>
            <person name="Wang H."/>
            <person name="Chen X."/>
            <person name="Zhao B."/>
            <person name="Ruan Z."/>
        </authorList>
    </citation>
    <scope>NUCLEOTIDE SEQUENCE [LARGE SCALE GENOMIC DNA]</scope>
    <source>
        <strain evidence="1 2">MCCC 1A12703</strain>
    </source>
</reference>
<accession>A0A3M8GYR8</accession>
<dbReference type="RefSeq" id="WP_122973734.1">
    <property type="nucleotide sequence ID" value="NZ_RHLQ01000090.1"/>
</dbReference>
<name>A0A3M8GYR8_9BACI</name>
<comment type="caution">
    <text evidence="1">The sequence shown here is derived from an EMBL/GenBank/DDBJ whole genome shotgun (WGS) entry which is preliminary data.</text>
</comment>
<organism evidence="1 2">
    <name type="scientific">Lysinibacillus halotolerans</name>
    <dbReference type="NCBI Taxonomy" id="1368476"/>
    <lineage>
        <taxon>Bacteria</taxon>
        <taxon>Bacillati</taxon>
        <taxon>Bacillota</taxon>
        <taxon>Bacilli</taxon>
        <taxon>Bacillales</taxon>
        <taxon>Bacillaceae</taxon>
        <taxon>Lysinibacillus</taxon>
    </lineage>
</organism>
<protein>
    <submittedName>
        <fullName evidence="1">Transposase</fullName>
    </submittedName>
</protein>
<proteinExistence type="predicted"/>
<evidence type="ECO:0000313" key="1">
    <source>
        <dbReference type="EMBL" id="RNC95392.1"/>
    </source>
</evidence>